<proteinExistence type="predicted"/>
<dbReference type="KEGG" id="pbap:Pla133_23960"/>
<organism evidence="1 2">
    <name type="scientific">Engelhardtia mirabilis</name>
    <dbReference type="NCBI Taxonomy" id="2528011"/>
    <lineage>
        <taxon>Bacteria</taxon>
        <taxon>Pseudomonadati</taxon>
        <taxon>Planctomycetota</taxon>
        <taxon>Planctomycetia</taxon>
        <taxon>Planctomycetia incertae sedis</taxon>
        <taxon>Engelhardtia</taxon>
    </lineage>
</organism>
<protein>
    <submittedName>
        <fullName evidence="1">Uncharacterized protein</fullName>
    </submittedName>
</protein>
<reference evidence="1 2" key="1">
    <citation type="submission" date="2019-02" db="EMBL/GenBank/DDBJ databases">
        <title>Deep-cultivation of Planctomycetes and their phenomic and genomic characterization uncovers novel biology.</title>
        <authorList>
            <person name="Wiegand S."/>
            <person name="Jogler M."/>
            <person name="Boedeker C."/>
            <person name="Pinto D."/>
            <person name="Vollmers J."/>
            <person name="Rivas-Marin E."/>
            <person name="Kohn T."/>
            <person name="Peeters S.H."/>
            <person name="Heuer A."/>
            <person name="Rast P."/>
            <person name="Oberbeckmann S."/>
            <person name="Bunk B."/>
            <person name="Jeske O."/>
            <person name="Meyerdierks A."/>
            <person name="Storesund J.E."/>
            <person name="Kallscheuer N."/>
            <person name="Luecker S."/>
            <person name="Lage O.M."/>
            <person name="Pohl T."/>
            <person name="Merkel B.J."/>
            <person name="Hornburger P."/>
            <person name="Mueller R.-W."/>
            <person name="Bruemmer F."/>
            <person name="Labrenz M."/>
            <person name="Spormann A.M."/>
            <person name="Op den Camp H."/>
            <person name="Overmann J."/>
            <person name="Amann R."/>
            <person name="Jetten M.S.M."/>
            <person name="Mascher T."/>
            <person name="Medema M.H."/>
            <person name="Devos D.P."/>
            <person name="Kaster A.-K."/>
            <person name="Ovreas L."/>
            <person name="Rohde M."/>
            <person name="Galperin M.Y."/>
            <person name="Jogler C."/>
        </authorList>
    </citation>
    <scope>NUCLEOTIDE SEQUENCE [LARGE SCALE GENOMIC DNA]</scope>
    <source>
        <strain evidence="1 2">Pla133</strain>
    </source>
</reference>
<name>A0A518BK19_9BACT</name>
<dbReference type="RefSeq" id="WP_145065363.1">
    <property type="nucleotide sequence ID" value="NZ_CP036287.1"/>
</dbReference>
<evidence type="ECO:0000313" key="1">
    <source>
        <dbReference type="EMBL" id="QDU67315.1"/>
    </source>
</evidence>
<dbReference type="Proteomes" id="UP000316921">
    <property type="component" value="Chromosome"/>
</dbReference>
<keyword evidence="2" id="KW-1185">Reference proteome</keyword>
<dbReference type="AlphaFoldDB" id="A0A518BK19"/>
<dbReference type="EMBL" id="CP036287">
    <property type="protein sequence ID" value="QDU67315.1"/>
    <property type="molecule type" value="Genomic_DNA"/>
</dbReference>
<accession>A0A518BK19</accession>
<gene>
    <name evidence="1" type="ORF">Pla133_23960</name>
</gene>
<evidence type="ECO:0000313" key="2">
    <source>
        <dbReference type="Proteomes" id="UP000316921"/>
    </source>
</evidence>
<sequence length="68" mass="7381">MAKTPKNSGKPWTPPTDAQLRKLAKGNTPTGLIAHELGRSKAAVYSHASELGVSLKPVNQSPYNRRKK</sequence>